<evidence type="ECO:0000256" key="7">
    <source>
        <dbReference type="ARBA" id="ARBA00022840"/>
    </source>
</evidence>
<dbReference type="Gene3D" id="1.10.240.10">
    <property type="entry name" value="Tyrosyl-Transfer RNA Synthetase"/>
    <property type="match status" value="1"/>
</dbReference>
<protein>
    <recommendedName>
        <fullName evidence="4 16">Tyrosine--tRNA ligase</fullName>
        <ecNumber evidence="4 16">6.1.1.1</ecNumber>
    </recommendedName>
    <alternativeName>
        <fullName evidence="13 16">Tyrosyl-tRNA synthetase</fullName>
    </alternativeName>
</protein>
<dbReference type="GO" id="GO:0005524">
    <property type="term" value="F:ATP binding"/>
    <property type="evidence" value="ECO:0007669"/>
    <property type="project" value="UniProtKB-KW"/>
</dbReference>
<evidence type="ECO:0000256" key="13">
    <source>
        <dbReference type="ARBA" id="ARBA00033323"/>
    </source>
</evidence>
<evidence type="ECO:0000259" key="17">
    <source>
        <dbReference type="SMART" id="SM00363"/>
    </source>
</evidence>
<dbReference type="InterPro" id="IPR054608">
    <property type="entry name" value="SYY-like_C"/>
</dbReference>
<dbReference type="Gene3D" id="3.40.50.620">
    <property type="entry name" value="HUPs"/>
    <property type="match status" value="1"/>
</dbReference>
<dbReference type="SUPFAM" id="SSF52374">
    <property type="entry name" value="Nucleotidylyl transferase"/>
    <property type="match status" value="1"/>
</dbReference>
<dbReference type="FunFam" id="3.40.50.620:FF:000158">
    <property type="entry name" value="Tyrosine--tRNA ligase"/>
    <property type="match status" value="1"/>
</dbReference>
<evidence type="ECO:0000256" key="15">
    <source>
        <dbReference type="PROSITE-ProRule" id="PRU00182"/>
    </source>
</evidence>
<dbReference type="InterPro" id="IPR014729">
    <property type="entry name" value="Rossmann-like_a/b/a_fold"/>
</dbReference>
<evidence type="ECO:0000256" key="9">
    <source>
        <dbReference type="ARBA" id="ARBA00022917"/>
    </source>
</evidence>
<dbReference type="PROSITE" id="PS50889">
    <property type="entry name" value="S4"/>
    <property type="match status" value="1"/>
</dbReference>
<keyword evidence="8 15" id="KW-0694">RNA-binding</keyword>
<dbReference type="SUPFAM" id="SSF55174">
    <property type="entry name" value="Alpha-L RNA-binding motif"/>
    <property type="match status" value="1"/>
</dbReference>
<dbReference type="GO" id="GO:0048608">
    <property type="term" value="P:reproductive structure development"/>
    <property type="evidence" value="ECO:0007669"/>
    <property type="project" value="UniProtKB-ARBA"/>
</dbReference>
<dbReference type="NCBIfam" id="TIGR00234">
    <property type="entry name" value="tyrS"/>
    <property type="match status" value="1"/>
</dbReference>
<evidence type="ECO:0000256" key="12">
    <source>
        <dbReference type="ARBA" id="ARBA00023146"/>
    </source>
</evidence>
<dbReference type="FunFam" id="1.10.240.10:FF:000001">
    <property type="entry name" value="Tyrosine--tRNA ligase"/>
    <property type="match status" value="1"/>
</dbReference>
<dbReference type="GO" id="GO:0006437">
    <property type="term" value="P:tyrosyl-tRNA aminoacylation"/>
    <property type="evidence" value="ECO:0007669"/>
    <property type="project" value="InterPro"/>
</dbReference>
<evidence type="ECO:0000256" key="14">
    <source>
        <dbReference type="ARBA" id="ARBA00048248"/>
    </source>
</evidence>
<keyword evidence="19" id="KW-1185">Reference proteome</keyword>
<dbReference type="Pfam" id="PF00579">
    <property type="entry name" value="tRNA-synt_1b"/>
    <property type="match status" value="1"/>
</dbReference>
<dbReference type="PROSITE" id="PS00178">
    <property type="entry name" value="AA_TRNA_LIGASE_I"/>
    <property type="match status" value="1"/>
</dbReference>
<proteinExistence type="inferred from homology"/>
<accession>A0A8T0J1N3</accession>
<comment type="similarity">
    <text evidence="3 16">Belongs to the class-I aminoacyl-tRNA synthetase family.</text>
</comment>
<dbReference type="Pfam" id="PF22421">
    <property type="entry name" value="SYY_C-terminal"/>
    <property type="match status" value="1"/>
</dbReference>
<evidence type="ECO:0000313" key="18">
    <source>
        <dbReference type="EMBL" id="KAG0589505.1"/>
    </source>
</evidence>
<keyword evidence="11" id="KW-0496">Mitochondrion</keyword>
<evidence type="ECO:0000256" key="2">
    <source>
        <dbReference type="ARBA" id="ARBA00004173"/>
    </source>
</evidence>
<feature type="domain" description="RNA-binding S4" evidence="17">
    <location>
        <begin position="437"/>
        <end position="494"/>
    </location>
</feature>
<evidence type="ECO:0000256" key="4">
    <source>
        <dbReference type="ARBA" id="ARBA00013160"/>
    </source>
</evidence>
<dbReference type="InterPro" id="IPR036986">
    <property type="entry name" value="S4_RNA-bd_sf"/>
</dbReference>
<dbReference type="Gene3D" id="3.10.290.10">
    <property type="entry name" value="RNA-binding S4 domain"/>
    <property type="match status" value="1"/>
</dbReference>
<sequence length="504" mass="54330">MASGHCLSHCLAQTCGPALRRWSLVFAARPGAGVKSFGAGNGARRSAGAFVQRRSVVSCSGGAWTEATSVGVAVQGVSRNVVDVLEERGLIESVTSEELRSACMKQRLKVYCGFDPTAESLHLGNLLGIIVLSWFQRCGHIPVALLGGATARVGDPSGKSKERPVLDDETIARNSDGIGQILAKILEVHSDADSKAVVLNNYDWWKEFSLLDFLRDVGKYARVGTMMAKESVKTRLNSEEGMSYTEFTYQLLQGYDFVHLFKEEGVSVQIGGSDQWGNITAGTDLVRRLLQQEGAYGLTFPLLLKSDGSKFGKSESGAIWLAPSALSPYNFYQHLFAVPDSDVIKFMKRLTFVDIKEIEALEASMGQPGYAPNSAQKRLAEEVTRFVHGEQGLAEALKATQALAPGAAAELDSQALEAIAQDVPSCSVPYSSVVGTSLIDVSVSTGLLQSKAAARRLIKQGGLYLNNKKVDDEAKAMTAEDIIDEKIFLLSAGKKNRLVVRVIS</sequence>
<dbReference type="InterPro" id="IPR024107">
    <property type="entry name" value="Tyr-tRNA-ligase_bac_1"/>
</dbReference>
<reference evidence="18" key="1">
    <citation type="submission" date="2020-06" db="EMBL/GenBank/DDBJ databases">
        <title>WGS assembly of Ceratodon purpureus strain R40.</title>
        <authorList>
            <person name="Carey S.B."/>
            <person name="Jenkins J."/>
            <person name="Shu S."/>
            <person name="Lovell J.T."/>
            <person name="Sreedasyam A."/>
            <person name="Maumus F."/>
            <person name="Tiley G.P."/>
            <person name="Fernandez-Pozo N."/>
            <person name="Barry K."/>
            <person name="Chen C."/>
            <person name="Wang M."/>
            <person name="Lipzen A."/>
            <person name="Daum C."/>
            <person name="Saski C.A."/>
            <person name="Payton A.C."/>
            <person name="Mcbreen J.C."/>
            <person name="Conrad R.E."/>
            <person name="Kollar L.M."/>
            <person name="Olsson S."/>
            <person name="Huttunen S."/>
            <person name="Landis J.B."/>
            <person name="Wickett N.J."/>
            <person name="Johnson M.G."/>
            <person name="Rensing S.A."/>
            <person name="Grimwood J."/>
            <person name="Schmutz J."/>
            <person name="Mcdaniel S.F."/>
        </authorList>
    </citation>
    <scope>NUCLEOTIDE SEQUENCE</scope>
    <source>
        <strain evidence="18">R40</strain>
    </source>
</reference>
<evidence type="ECO:0000256" key="11">
    <source>
        <dbReference type="ARBA" id="ARBA00023128"/>
    </source>
</evidence>
<keyword evidence="9 16" id="KW-0648">Protein biosynthesis</keyword>
<dbReference type="GO" id="GO:0009570">
    <property type="term" value="C:chloroplast stroma"/>
    <property type="evidence" value="ECO:0007669"/>
    <property type="project" value="TreeGrafter"/>
</dbReference>
<evidence type="ECO:0000256" key="3">
    <source>
        <dbReference type="ARBA" id="ARBA00005594"/>
    </source>
</evidence>
<evidence type="ECO:0000313" key="19">
    <source>
        <dbReference type="Proteomes" id="UP000822688"/>
    </source>
</evidence>
<dbReference type="AlphaFoldDB" id="A0A8T0J1N3"/>
<name>A0A8T0J1N3_CERPU</name>
<dbReference type="InterPro" id="IPR002942">
    <property type="entry name" value="S4_RNA-bd"/>
</dbReference>
<evidence type="ECO:0000256" key="8">
    <source>
        <dbReference type="ARBA" id="ARBA00022884"/>
    </source>
</evidence>
<gene>
    <name evidence="18" type="ORF">KC19_1G024900</name>
</gene>
<dbReference type="CDD" id="cd00165">
    <property type="entry name" value="S4"/>
    <property type="match status" value="1"/>
</dbReference>
<keyword evidence="7 16" id="KW-0067">ATP-binding</keyword>
<dbReference type="EC" id="6.1.1.1" evidence="4 16"/>
<dbReference type="GO" id="GO:0005829">
    <property type="term" value="C:cytosol"/>
    <property type="evidence" value="ECO:0007669"/>
    <property type="project" value="TreeGrafter"/>
</dbReference>
<dbReference type="InterPro" id="IPR002307">
    <property type="entry name" value="Tyr-tRNA-ligase"/>
</dbReference>
<evidence type="ECO:0000256" key="1">
    <source>
        <dbReference type="ARBA" id="ARBA00002025"/>
    </source>
</evidence>
<dbReference type="EMBL" id="CM026421">
    <property type="protein sequence ID" value="KAG0589505.1"/>
    <property type="molecule type" value="Genomic_DNA"/>
</dbReference>
<dbReference type="HAMAP" id="MF_02006">
    <property type="entry name" value="Tyr_tRNA_synth_type1"/>
    <property type="match status" value="1"/>
</dbReference>
<dbReference type="CDD" id="cd00805">
    <property type="entry name" value="TyrRS_core"/>
    <property type="match status" value="1"/>
</dbReference>
<dbReference type="GO" id="GO:0003723">
    <property type="term" value="F:RNA binding"/>
    <property type="evidence" value="ECO:0007669"/>
    <property type="project" value="UniProtKB-KW"/>
</dbReference>
<keyword evidence="12 16" id="KW-0030">Aminoacyl-tRNA synthetase</keyword>
<evidence type="ECO:0000256" key="5">
    <source>
        <dbReference type="ARBA" id="ARBA00022598"/>
    </source>
</evidence>
<keyword evidence="6 16" id="KW-0547">Nucleotide-binding</keyword>
<keyword evidence="10" id="KW-0809">Transit peptide</keyword>
<organism evidence="18 19">
    <name type="scientific">Ceratodon purpureus</name>
    <name type="common">Fire moss</name>
    <name type="synonym">Dicranum purpureum</name>
    <dbReference type="NCBI Taxonomy" id="3225"/>
    <lineage>
        <taxon>Eukaryota</taxon>
        <taxon>Viridiplantae</taxon>
        <taxon>Streptophyta</taxon>
        <taxon>Embryophyta</taxon>
        <taxon>Bryophyta</taxon>
        <taxon>Bryophytina</taxon>
        <taxon>Bryopsida</taxon>
        <taxon>Dicranidae</taxon>
        <taxon>Pseudoditrichales</taxon>
        <taxon>Ditrichaceae</taxon>
        <taxon>Ceratodon</taxon>
    </lineage>
</organism>
<dbReference type="PRINTS" id="PR01040">
    <property type="entry name" value="TRNASYNTHTYR"/>
</dbReference>
<dbReference type="PANTHER" id="PTHR11766">
    <property type="entry name" value="TYROSYL-TRNA SYNTHETASE"/>
    <property type="match status" value="1"/>
</dbReference>
<keyword evidence="5 16" id="KW-0436">Ligase</keyword>
<dbReference type="InterPro" id="IPR024088">
    <property type="entry name" value="Tyr-tRNA-ligase_bac-type"/>
</dbReference>
<comment type="caution">
    <text evidence="18">The sequence shown here is derived from an EMBL/GenBank/DDBJ whole genome shotgun (WGS) entry which is preliminary data.</text>
</comment>
<dbReference type="InterPro" id="IPR002305">
    <property type="entry name" value="aa-tRNA-synth_Ic"/>
</dbReference>
<evidence type="ECO:0000256" key="16">
    <source>
        <dbReference type="RuleBase" id="RU361234"/>
    </source>
</evidence>
<comment type="function">
    <text evidence="1">Catalyzes the attachment of tyrosine to tRNA(Tyr) in a two-step reaction: tyrosine is first activated by ATP to form Tyr-AMP and then transferred to the acceptor end of tRNA(Tyr).</text>
</comment>
<dbReference type="FunFam" id="3.10.290.10:FF:000014">
    <property type="entry name" value="Tyrosine--tRNA ligase"/>
    <property type="match status" value="1"/>
</dbReference>
<dbReference type="PANTHER" id="PTHR11766:SF0">
    <property type="entry name" value="TYROSINE--TRNA LIGASE, MITOCHONDRIAL"/>
    <property type="match status" value="1"/>
</dbReference>
<dbReference type="SMART" id="SM00363">
    <property type="entry name" value="S4"/>
    <property type="match status" value="1"/>
</dbReference>
<comment type="catalytic activity">
    <reaction evidence="14 16">
        <text>tRNA(Tyr) + L-tyrosine + ATP = L-tyrosyl-tRNA(Tyr) + AMP + diphosphate + H(+)</text>
        <dbReference type="Rhea" id="RHEA:10220"/>
        <dbReference type="Rhea" id="RHEA-COMP:9706"/>
        <dbReference type="Rhea" id="RHEA-COMP:9707"/>
        <dbReference type="ChEBI" id="CHEBI:15378"/>
        <dbReference type="ChEBI" id="CHEBI:30616"/>
        <dbReference type="ChEBI" id="CHEBI:33019"/>
        <dbReference type="ChEBI" id="CHEBI:58315"/>
        <dbReference type="ChEBI" id="CHEBI:78442"/>
        <dbReference type="ChEBI" id="CHEBI:78536"/>
        <dbReference type="ChEBI" id="CHEBI:456215"/>
        <dbReference type="EC" id="6.1.1.1"/>
    </reaction>
</comment>
<dbReference type="GO" id="GO:0004831">
    <property type="term" value="F:tyrosine-tRNA ligase activity"/>
    <property type="evidence" value="ECO:0007669"/>
    <property type="project" value="UniProtKB-EC"/>
</dbReference>
<evidence type="ECO:0000256" key="6">
    <source>
        <dbReference type="ARBA" id="ARBA00022741"/>
    </source>
</evidence>
<evidence type="ECO:0000256" key="10">
    <source>
        <dbReference type="ARBA" id="ARBA00022946"/>
    </source>
</evidence>
<dbReference type="GO" id="GO:0005739">
    <property type="term" value="C:mitochondrion"/>
    <property type="evidence" value="ECO:0007669"/>
    <property type="project" value="UniProtKB-SubCell"/>
</dbReference>
<dbReference type="Proteomes" id="UP000822688">
    <property type="component" value="Chromosome 1"/>
</dbReference>
<comment type="subcellular location">
    <subcellularLocation>
        <location evidence="2">Mitochondrion</location>
    </subcellularLocation>
</comment>
<dbReference type="GO" id="GO:0009791">
    <property type="term" value="P:post-embryonic development"/>
    <property type="evidence" value="ECO:0007669"/>
    <property type="project" value="UniProtKB-ARBA"/>
</dbReference>
<dbReference type="InterPro" id="IPR001412">
    <property type="entry name" value="aa-tRNA-synth_I_CS"/>
</dbReference>